<evidence type="ECO:0000313" key="17">
    <source>
        <dbReference type="Proteomes" id="UP000062398"/>
    </source>
</evidence>
<evidence type="ECO:0000313" key="16">
    <source>
        <dbReference type="Proteomes" id="UP000061362"/>
    </source>
</evidence>
<dbReference type="EMBL" id="CP008822">
    <property type="protein sequence ID" value="AIM26177.1"/>
    <property type="molecule type" value="Genomic_DNA"/>
</dbReference>
<evidence type="ECO:0000313" key="12">
    <source>
        <dbReference type="EMBL" id="AKV79939.1"/>
    </source>
</evidence>
<dbReference type="Proteomes" id="UP000062475">
    <property type="component" value="Chromosome"/>
</dbReference>
<reference evidence="13 15" key="3">
    <citation type="submission" date="2015-07" db="EMBL/GenBank/DDBJ databases">
        <title>Physiological, transcriptional responses and genome re-sequencing of acid resistant extremely thermoacidophilic Metallosphaera sedula SARC-M1.</title>
        <authorList>
            <person name="Ai C."/>
            <person name="McCarthy S."/>
            <person name="Eckrich V."/>
            <person name="Rudrappa D."/>
            <person name="Qiu G."/>
            <person name="Blum P."/>
        </authorList>
    </citation>
    <scope>NUCLEOTIDE SEQUENCE [LARGE SCALE GENOMIC DNA]</scope>
    <source>
        <strain evidence="13 15">SARC-M1</strain>
    </source>
</reference>
<dbReference type="Proteomes" id="UP000029084">
    <property type="component" value="Chromosome"/>
</dbReference>
<dbReference type="InterPro" id="IPR050684">
    <property type="entry name" value="HTH-Siroheme_Decarb"/>
</dbReference>
<dbReference type="PATRIC" id="fig|43687.5.peg.14"/>
<feature type="domain" description="Siroheme decarboxylase AsnC-like ligand binding" evidence="6">
    <location>
        <begin position="232"/>
        <end position="316"/>
    </location>
</feature>
<dbReference type="PANTHER" id="PTHR43413">
    <property type="entry name" value="TRANSCRIPTIONAL REGULATOR, ASNC FAMILY"/>
    <property type="match status" value="1"/>
</dbReference>
<evidence type="ECO:0000256" key="2">
    <source>
        <dbReference type="ARBA" id="ARBA00023444"/>
    </source>
</evidence>
<evidence type="ECO:0000313" key="9">
    <source>
        <dbReference type="EMBL" id="AKV73204.1"/>
    </source>
</evidence>
<dbReference type="RefSeq" id="WP_011921159.1">
    <property type="nucleotide sequence ID" value="NZ_AP019770.1"/>
</dbReference>
<dbReference type="Proteomes" id="UP000068832">
    <property type="component" value="Chromosome"/>
</dbReference>
<keyword evidence="1" id="KW-0456">Lyase</keyword>
<comment type="similarity">
    <text evidence="3">Belongs to the Ahb/Nir family.</text>
</comment>
<evidence type="ECO:0000313" key="8">
    <source>
        <dbReference type="EMBL" id="AIM26177.1"/>
    </source>
</evidence>
<evidence type="ECO:0000256" key="1">
    <source>
        <dbReference type="ARBA" id="ARBA00023239"/>
    </source>
</evidence>
<accession>A0A088E2Z0</accession>
<organism evidence="8 14">
    <name type="scientific">Metallosphaera sedula</name>
    <dbReference type="NCBI Taxonomy" id="43687"/>
    <lineage>
        <taxon>Archaea</taxon>
        <taxon>Thermoproteota</taxon>
        <taxon>Thermoprotei</taxon>
        <taxon>Sulfolobales</taxon>
        <taxon>Sulfolobaceae</taxon>
        <taxon>Metallosphaera</taxon>
    </lineage>
</organism>
<evidence type="ECO:0000313" key="10">
    <source>
        <dbReference type="EMBL" id="AKV75448.1"/>
    </source>
</evidence>
<dbReference type="EC" id="4.1.1.111" evidence="4"/>
<evidence type="ECO:0000256" key="5">
    <source>
        <dbReference type="ARBA" id="ARBA00048470"/>
    </source>
</evidence>
<reference evidence="16 17" key="2">
    <citation type="journal article" date="2015" name="Genome Announc.">
        <title>Complete Genome Sequences of Evolved Arsenate-Resistant Metallosphaera sedula Strains.</title>
        <authorList>
            <person name="Ai C."/>
            <person name="McCarthy S."/>
            <person name="Schackwitz W."/>
            <person name="Martin J."/>
            <person name="Lipzen A."/>
            <person name="Blum P."/>
        </authorList>
    </citation>
    <scope>NUCLEOTIDE SEQUENCE [LARGE SCALE GENOMIC DNA]</scope>
    <source>
        <strain evidence="11 17">ARS120-1</strain>
        <strain evidence="12 16">ARS120-2</strain>
        <strain evidence="9 19">ARS50-1</strain>
        <strain evidence="10 18">ARS50-2</strain>
    </source>
</reference>
<evidence type="ECO:0000313" key="18">
    <source>
        <dbReference type="Proteomes" id="UP000062475"/>
    </source>
</evidence>
<dbReference type="EMBL" id="CP012175">
    <property type="protein sequence ID" value="AKV79939.1"/>
    <property type="molecule type" value="Genomic_DNA"/>
</dbReference>
<dbReference type="Pfam" id="PF17805">
    <property type="entry name" value="AsnC_trans_reg2"/>
    <property type="match status" value="2"/>
</dbReference>
<dbReference type="EMBL" id="CP012176">
    <property type="protein sequence ID" value="AKV82185.1"/>
    <property type="molecule type" value="Genomic_DNA"/>
</dbReference>
<dbReference type="Gene3D" id="3.30.70.3460">
    <property type="match status" value="2"/>
</dbReference>
<dbReference type="OMA" id="PYNFFAM"/>
<dbReference type="Pfam" id="PF22451">
    <property type="entry name" value="NirdL-like_HTH"/>
    <property type="match status" value="1"/>
</dbReference>
<evidence type="ECO:0000313" key="14">
    <source>
        <dbReference type="Proteomes" id="UP000029084"/>
    </source>
</evidence>
<evidence type="ECO:0000259" key="7">
    <source>
        <dbReference type="Pfam" id="PF22451"/>
    </source>
</evidence>
<dbReference type="EMBL" id="CP012172">
    <property type="protein sequence ID" value="AKV73204.1"/>
    <property type="molecule type" value="Genomic_DNA"/>
</dbReference>
<dbReference type="Proteomes" id="UP000061362">
    <property type="component" value="Chromosome"/>
</dbReference>
<dbReference type="OrthoDB" id="145939at2157"/>
<dbReference type="InterPro" id="IPR053953">
    <property type="entry name" value="NirdL-like_HTH"/>
</dbReference>
<evidence type="ECO:0000313" key="13">
    <source>
        <dbReference type="EMBL" id="AKV82185.1"/>
    </source>
</evidence>
<dbReference type="Proteomes" id="UP000062398">
    <property type="component" value="Chromosome"/>
</dbReference>
<proteinExistence type="inferred from homology"/>
<sequence length="321" mass="36940">MDLADTQIKLLMELQYNFPLDEKPFDIVAGKLNLRTDLVLKETLNLIDSEIIKRVGMYVNFRSKGMEGALIAASIPLDQLDKFRREALHIRELTHNFIRNHPRYNVWYVLKAESKEALEKRVRDLMEEVKAEDYVILFSKRNLKLSVKYDLIRGISWSKNEKTPEKIPTADELGLNMEFLKALSYPLPIVERPFKALAERFGYREAELVDLISELRSKHVIKDYGATVNGEKVGITENAMLLINTDNIEESCNRIAENLNEATHVVLRESNKPWDYLCYCMLHGRSKAVIREASMKALGITGAKSYMLLYSLDNLKPGIVM</sequence>
<dbReference type="GO" id="GO:0016829">
    <property type="term" value="F:lyase activity"/>
    <property type="evidence" value="ECO:0007669"/>
    <property type="project" value="UniProtKB-KW"/>
</dbReference>
<comment type="pathway">
    <text evidence="2">Porphyrin-containing compound metabolism.</text>
</comment>
<dbReference type="InterPro" id="IPR040523">
    <property type="entry name" value="AsnC_trans_reg2"/>
</dbReference>
<dbReference type="EMBL" id="CP012174">
    <property type="protein sequence ID" value="AKV77694.1"/>
    <property type="molecule type" value="Genomic_DNA"/>
</dbReference>
<evidence type="ECO:0000313" key="15">
    <source>
        <dbReference type="Proteomes" id="UP000056255"/>
    </source>
</evidence>
<feature type="domain" description="Siroheme decarboxylase NirL-like HTH" evidence="7">
    <location>
        <begin position="180"/>
        <end position="221"/>
    </location>
</feature>
<evidence type="ECO:0000313" key="19">
    <source>
        <dbReference type="Proteomes" id="UP000068832"/>
    </source>
</evidence>
<dbReference type="Proteomes" id="UP000056255">
    <property type="component" value="Chromosome"/>
</dbReference>
<dbReference type="AlphaFoldDB" id="A0A088E2Z0"/>
<evidence type="ECO:0000256" key="3">
    <source>
        <dbReference type="ARBA" id="ARBA00023457"/>
    </source>
</evidence>
<name>A0A088E2Z0_9CREN</name>
<reference evidence="8 14" key="1">
    <citation type="journal article" date="2014" name="J. Bacteriol.">
        <title>Role of an Archaeal PitA Transporter in the Copper and Arsenic Resistance of Metallosphaera sedula, an Extreme Thermoacidophile.</title>
        <authorList>
            <person name="McCarthy S."/>
            <person name="Ai C."/>
            <person name="Wheaton G."/>
            <person name="Tevatia R."/>
            <person name="Eckrich V."/>
            <person name="Kelly R."/>
            <person name="Blum P."/>
        </authorList>
    </citation>
    <scope>NUCLEOTIDE SEQUENCE [LARGE SCALE GENOMIC DNA]</scope>
    <source>
        <strain evidence="8 14">CuR1</strain>
    </source>
</reference>
<evidence type="ECO:0000256" key="4">
    <source>
        <dbReference type="ARBA" id="ARBA00023471"/>
    </source>
</evidence>
<comment type="catalytic activity">
    <reaction evidence="5">
        <text>siroheme + 2 H(+) = 12,18-didecarboxysiroheme + 2 CO2</text>
        <dbReference type="Rhea" id="RHEA:19093"/>
        <dbReference type="ChEBI" id="CHEBI:15378"/>
        <dbReference type="ChEBI" id="CHEBI:16526"/>
        <dbReference type="ChEBI" id="CHEBI:60052"/>
        <dbReference type="ChEBI" id="CHEBI:140497"/>
        <dbReference type="EC" id="4.1.1.111"/>
    </reaction>
</comment>
<dbReference type="GeneID" id="91756862"/>
<evidence type="ECO:0000313" key="11">
    <source>
        <dbReference type="EMBL" id="AKV77694.1"/>
    </source>
</evidence>
<dbReference type="PANTHER" id="PTHR43413:SF1">
    <property type="entry name" value="SIROHEME DECARBOXYLASE NIRL SUBUNIT"/>
    <property type="match status" value="1"/>
</dbReference>
<protein>
    <recommendedName>
        <fullName evidence="4">siroheme decarboxylase</fullName>
        <ecNumber evidence="4">4.1.1.111</ecNumber>
    </recommendedName>
</protein>
<evidence type="ECO:0000259" key="6">
    <source>
        <dbReference type="Pfam" id="PF17805"/>
    </source>
</evidence>
<gene>
    <name evidence="8" type="ORF">HA72_0013</name>
    <name evidence="9" type="ORF">MsedA_0014</name>
    <name evidence="10" type="ORF">MsedB_0014</name>
    <name evidence="11" type="ORF">MsedC_0013</name>
    <name evidence="12" type="ORF">MsedD_0014</name>
    <name evidence="13" type="ORF">MsedE_0014</name>
</gene>
<dbReference type="EMBL" id="CP012173">
    <property type="protein sequence ID" value="AKV75448.1"/>
    <property type="molecule type" value="Genomic_DNA"/>
</dbReference>
<feature type="domain" description="Siroheme decarboxylase AsnC-like ligand binding" evidence="6">
    <location>
        <begin position="65"/>
        <end position="144"/>
    </location>
</feature>